<name>A0ABY5MV40_9SPHN</name>
<dbReference type="RefSeq" id="WP_249454346.1">
    <property type="nucleotide sequence ID" value="NZ_CP097253.1"/>
</dbReference>
<dbReference type="InterPro" id="IPR000595">
    <property type="entry name" value="cNMP-bd_dom"/>
</dbReference>
<gene>
    <name evidence="3" type="ORF">M1K48_08410</name>
</gene>
<dbReference type="PROSITE" id="PS50042">
    <property type="entry name" value="CNMP_BINDING_3"/>
    <property type="match status" value="1"/>
</dbReference>
<reference evidence="3 4" key="1">
    <citation type="submission" date="2022-05" db="EMBL/GenBank/DDBJ databases">
        <title>S8-45 Sphingomonas ultraviolaceadurans.</title>
        <authorList>
            <person name="Liu Y."/>
        </authorList>
    </citation>
    <scope>NUCLEOTIDE SEQUENCE [LARGE SCALE GENOMIC DNA]</scope>
    <source>
        <strain evidence="3 4">S8-45</strain>
    </source>
</reference>
<feature type="region of interest" description="Disordered" evidence="1">
    <location>
        <begin position="99"/>
        <end position="124"/>
    </location>
</feature>
<dbReference type="InterPro" id="IPR014710">
    <property type="entry name" value="RmlC-like_jellyroll"/>
</dbReference>
<dbReference type="InterPro" id="IPR011051">
    <property type="entry name" value="RmlC_Cupin_sf"/>
</dbReference>
<sequence length="124" mass="13706">MQDKVNLPATFDSFSDHWAPRIVASYNGNDIRIVKAEGEFVWHSHADTDDFFLVLDGKIDIELRDRTVTLSAGDAFTVPRGIEHRPVARYGEVRLLNIEPNGTHNVGDGSPQQPPVALSPSPQS</sequence>
<dbReference type="Proteomes" id="UP000831921">
    <property type="component" value="Chromosome"/>
</dbReference>
<protein>
    <submittedName>
        <fullName evidence="3">Cupin domain-containing protein</fullName>
    </submittedName>
</protein>
<dbReference type="InterPro" id="IPR052044">
    <property type="entry name" value="PKS_Associated_Protein"/>
</dbReference>
<dbReference type="Pfam" id="PF07883">
    <property type="entry name" value="Cupin_2"/>
    <property type="match status" value="1"/>
</dbReference>
<dbReference type="EMBL" id="CP097253">
    <property type="protein sequence ID" value="UUR06978.1"/>
    <property type="molecule type" value="Genomic_DNA"/>
</dbReference>
<evidence type="ECO:0000313" key="3">
    <source>
        <dbReference type="EMBL" id="UUR06978.1"/>
    </source>
</evidence>
<dbReference type="PANTHER" id="PTHR36114">
    <property type="entry name" value="16.7 KDA PROTEIN IN WHIE LOCUS"/>
    <property type="match status" value="1"/>
</dbReference>
<dbReference type="InterPro" id="IPR013096">
    <property type="entry name" value="Cupin_2"/>
</dbReference>
<dbReference type="SUPFAM" id="SSF51182">
    <property type="entry name" value="RmlC-like cupins"/>
    <property type="match status" value="1"/>
</dbReference>
<dbReference type="Gene3D" id="2.60.120.10">
    <property type="entry name" value="Jelly Rolls"/>
    <property type="match status" value="1"/>
</dbReference>
<dbReference type="CDD" id="cd02226">
    <property type="entry name" value="cupin_YdbB-like"/>
    <property type="match status" value="1"/>
</dbReference>
<feature type="domain" description="Cyclic nucleotide-binding" evidence="2">
    <location>
        <begin position="10"/>
        <end position="76"/>
    </location>
</feature>
<evidence type="ECO:0000259" key="2">
    <source>
        <dbReference type="PROSITE" id="PS50042"/>
    </source>
</evidence>
<proteinExistence type="predicted"/>
<evidence type="ECO:0000313" key="4">
    <source>
        <dbReference type="Proteomes" id="UP000831921"/>
    </source>
</evidence>
<evidence type="ECO:0000256" key="1">
    <source>
        <dbReference type="SAM" id="MobiDB-lite"/>
    </source>
</evidence>
<accession>A0ABY5MV40</accession>
<organism evidence="3 4">
    <name type="scientific">Sphingomonas glaciei</name>
    <dbReference type="NCBI Taxonomy" id="2938948"/>
    <lineage>
        <taxon>Bacteria</taxon>
        <taxon>Pseudomonadati</taxon>
        <taxon>Pseudomonadota</taxon>
        <taxon>Alphaproteobacteria</taxon>
        <taxon>Sphingomonadales</taxon>
        <taxon>Sphingomonadaceae</taxon>
        <taxon>Sphingomonas</taxon>
    </lineage>
</organism>
<dbReference type="PANTHER" id="PTHR36114:SF1">
    <property type="entry name" value="16.7 KDA PROTEIN IN WHIE LOCUS"/>
    <property type="match status" value="1"/>
</dbReference>
<keyword evidence="4" id="KW-1185">Reference proteome</keyword>